<dbReference type="EMBL" id="JXJN01006757">
    <property type="status" value="NOT_ANNOTATED_CDS"/>
    <property type="molecule type" value="Genomic_DNA"/>
</dbReference>
<protein>
    <submittedName>
        <fullName evidence="1">Uncharacterized protein</fullName>
    </submittedName>
</protein>
<proteinExistence type="predicted"/>
<dbReference type="EnsemblMetazoa" id="GPPI014806-RA">
    <property type="protein sequence ID" value="GPPI014806-PA"/>
    <property type="gene ID" value="GPPI014806"/>
</dbReference>
<evidence type="ECO:0000313" key="1">
    <source>
        <dbReference type="EnsemblMetazoa" id="GPPI014806-PA"/>
    </source>
</evidence>
<evidence type="ECO:0000313" key="2">
    <source>
        <dbReference type="Proteomes" id="UP000092460"/>
    </source>
</evidence>
<reference evidence="2" key="1">
    <citation type="submission" date="2015-01" db="EMBL/GenBank/DDBJ databases">
        <authorList>
            <person name="Aksoy S."/>
            <person name="Warren W."/>
            <person name="Wilson R.K."/>
        </authorList>
    </citation>
    <scope>NUCLEOTIDE SEQUENCE [LARGE SCALE GENOMIC DNA]</scope>
    <source>
        <strain evidence="2">IAEA</strain>
    </source>
</reference>
<dbReference type="Proteomes" id="UP000092460">
    <property type="component" value="Unassembled WGS sequence"/>
</dbReference>
<keyword evidence="2" id="KW-1185">Reference proteome</keyword>
<dbReference type="AlphaFoldDB" id="A0A1B0B0H2"/>
<reference evidence="1" key="2">
    <citation type="submission" date="2020-05" db="UniProtKB">
        <authorList>
            <consortium name="EnsemblMetazoa"/>
        </authorList>
    </citation>
    <scope>IDENTIFICATION</scope>
    <source>
        <strain evidence="1">IAEA</strain>
    </source>
</reference>
<accession>A0A1B0B0H2</accession>
<name>A0A1B0B0H2_9MUSC</name>
<dbReference type="VEuPathDB" id="VectorBase:GPPI014806"/>
<sequence length="295" mass="33889">MKTRRVPPSGQSQVVDRDNRIDCLSLASDCSSADSLLHARYPYLKLESLSQRKQKELKPYRVEMCDISLVFAIRNYEFMHMQGYTTRHRVEAYITRDVLQAIVWSLISFYILKPNNIVNRLFKEFLFSSACVSCLPSILYSFNLKRKKTIKDIFIIPVVTIASVHIFERIFCLFGILCFTRYDADYRLQYRSFSAHNTCDAKAMQTRKTNETQALAWEENVPTDDPRKFGLITGIGGYVIENNAIALCRSNGLESMEGRVTLAKSIESFNHEAFRQHNSLLINPIAADNSTLILL</sequence>
<organism evidence="1 2">
    <name type="scientific">Glossina palpalis gambiensis</name>
    <dbReference type="NCBI Taxonomy" id="67801"/>
    <lineage>
        <taxon>Eukaryota</taxon>
        <taxon>Metazoa</taxon>
        <taxon>Ecdysozoa</taxon>
        <taxon>Arthropoda</taxon>
        <taxon>Hexapoda</taxon>
        <taxon>Insecta</taxon>
        <taxon>Pterygota</taxon>
        <taxon>Neoptera</taxon>
        <taxon>Endopterygota</taxon>
        <taxon>Diptera</taxon>
        <taxon>Brachycera</taxon>
        <taxon>Muscomorpha</taxon>
        <taxon>Hippoboscoidea</taxon>
        <taxon>Glossinidae</taxon>
        <taxon>Glossina</taxon>
    </lineage>
</organism>